<feature type="compositionally biased region" description="Basic and acidic residues" evidence="5">
    <location>
        <begin position="534"/>
        <end position="552"/>
    </location>
</feature>
<feature type="transmembrane region" description="Helical" evidence="6">
    <location>
        <begin position="428"/>
        <end position="451"/>
    </location>
</feature>
<reference evidence="8 9" key="1">
    <citation type="journal article" date="2017" name="Nat. Ecol. Evol.">
        <title>Scallop genome provides insights into evolution of bilaterian karyotype and development.</title>
        <authorList>
            <person name="Wang S."/>
            <person name="Zhang J."/>
            <person name="Jiao W."/>
            <person name="Li J."/>
            <person name="Xun X."/>
            <person name="Sun Y."/>
            <person name="Guo X."/>
            <person name="Huan P."/>
            <person name="Dong B."/>
            <person name="Zhang L."/>
            <person name="Hu X."/>
            <person name="Sun X."/>
            <person name="Wang J."/>
            <person name="Zhao C."/>
            <person name="Wang Y."/>
            <person name="Wang D."/>
            <person name="Huang X."/>
            <person name="Wang R."/>
            <person name="Lv J."/>
            <person name="Li Y."/>
            <person name="Zhang Z."/>
            <person name="Liu B."/>
            <person name="Lu W."/>
            <person name="Hui Y."/>
            <person name="Liang J."/>
            <person name="Zhou Z."/>
            <person name="Hou R."/>
            <person name="Li X."/>
            <person name="Liu Y."/>
            <person name="Li H."/>
            <person name="Ning X."/>
            <person name="Lin Y."/>
            <person name="Zhao L."/>
            <person name="Xing Q."/>
            <person name="Dou J."/>
            <person name="Li Y."/>
            <person name="Mao J."/>
            <person name="Guo H."/>
            <person name="Dou H."/>
            <person name="Li T."/>
            <person name="Mu C."/>
            <person name="Jiang W."/>
            <person name="Fu Q."/>
            <person name="Fu X."/>
            <person name="Miao Y."/>
            <person name="Liu J."/>
            <person name="Yu Q."/>
            <person name="Li R."/>
            <person name="Liao H."/>
            <person name="Li X."/>
            <person name="Kong Y."/>
            <person name="Jiang Z."/>
            <person name="Chourrout D."/>
            <person name="Li R."/>
            <person name="Bao Z."/>
        </authorList>
    </citation>
    <scope>NUCLEOTIDE SEQUENCE [LARGE SCALE GENOMIC DNA]</scope>
    <source>
        <strain evidence="8 9">PY_sf001</strain>
    </source>
</reference>
<comment type="subcellular location">
    <subcellularLocation>
        <location evidence="1">Membrane</location>
        <topology evidence="1">Multi-pass membrane protein</topology>
    </subcellularLocation>
</comment>
<dbReference type="InterPro" id="IPR005828">
    <property type="entry name" value="MFS_sugar_transport-like"/>
</dbReference>
<proteinExistence type="predicted"/>
<sequence length="552" mass="60717">MHFDDLLLILGGFGRYQKIRLFLICLVGILCAFHAMNMVFVGAKPGYQCRIGQTNLSRKEFANTTFEDWERFLRNSGKGCSIYSPSQTYDLIVNGNLTIDGSKVTGDSSLSTESCTDWEYSQDVYGPTIVSEFDLVCSQAWLRSTAKTLYFFGRVIGSVVFGQLSDIFGRKPMFLSGLLSLLVAGCVASAAPSMAVFIPFYILQGAAQTGLYLVAFTMCTELVAPQYRVMAGFMIQGFYSIGYMALSLMSYYIRHWRYIELVITLPVVLFSVYLCILPESIRWLLSKNKIEDATTIIKNVARVNNVELTDTMLENLNDEKEQAEVADGRKYTFIDLFRPLPMLAISINVWFNWFVNAMVYYGLSLGTGNLGGDPYINFCIAGAVEIPAYVLCVLFLNKLGRRWPLCGTMVVGGLSCIVSGFVPSDLVAVKVTFAMIGKFGITASYAIIYLMTAEVFPTVVRNAGMGVSSMTAKIGGMLAPIILELRLVWIPLPLVLFGILSVLAGALALILPETAGKPLPQTIEETISNKSKKVGKEKGDAMPTDDGKNAIC</sequence>
<feature type="transmembrane region" description="Helical" evidence="6">
    <location>
        <begin position="197"/>
        <end position="219"/>
    </location>
</feature>
<feature type="transmembrane region" description="Helical" evidence="6">
    <location>
        <begin position="463"/>
        <end position="483"/>
    </location>
</feature>
<dbReference type="Gene3D" id="1.20.1250.20">
    <property type="entry name" value="MFS general substrate transporter like domains"/>
    <property type="match status" value="1"/>
</dbReference>
<feature type="transmembrane region" description="Helical" evidence="6">
    <location>
        <begin position="489"/>
        <end position="511"/>
    </location>
</feature>
<dbReference type="PROSITE" id="PS50850">
    <property type="entry name" value="MFS"/>
    <property type="match status" value="1"/>
</dbReference>
<gene>
    <name evidence="8" type="ORF">KP79_PYT07455</name>
</gene>
<evidence type="ECO:0000256" key="3">
    <source>
        <dbReference type="ARBA" id="ARBA00022989"/>
    </source>
</evidence>
<evidence type="ECO:0000256" key="1">
    <source>
        <dbReference type="ARBA" id="ARBA00004141"/>
    </source>
</evidence>
<dbReference type="InterPro" id="IPR020846">
    <property type="entry name" value="MFS_dom"/>
</dbReference>
<evidence type="ECO:0000256" key="5">
    <source>
        <dbReference type="SAM" id="MobiDB-lite"/>
    </source>
</evidence>
<dbReference type="GO" id="GO:0016020">
    <property type="term" value="C:membrane"/>
    <property type="evidence" value="ECO:0007669"/>
    <property type="project" value="UniProtKB-SubCell"/>
</dbReference>
<feature type="transmembrane region" description="Helical" evidence="6">
    <location>
        <begin position="231"/>
        <end position="252"/>
    </location>
</feature>
<dbReference type="AlphaFoldDB" id="A0A210QQB6"/>
<accession>A0A210QQB6</accession>
<keyword evidence="2 6" id="KW-0812">Transmembrane</keyword>
<dbReference type="OrthoDB" id="5141738at2759"/>
<keyword evidence="9" id="KW-1185">Reference proteome</keyword>
<dbReference type="PANTHER" id="PTHR24064">
    <property type="entry name" value="SOLUTE CARRIER FAMILY 22 MEMBER"/>
    <property type="match status" value="1"/>
</dbReference>
<dbReference type="SUPFAM" id="SSF103473">
    <property type="entry name" value="MFS general substrate transporter"/>
    <property type="match status" value="1"/>
</dbReference>
<dbReference type="Proteomes" id="UP000242188">
    <property type="component" value="Unassembled WGS sequence"/>
</dbReference>
<evidence type="ECO:0000313" key="8">
    <source>
        <dbReference type="EMBL" id="OWF50931.1"/>
    </source>
</evidence>
<dbReference type="GO" id="GO:0022857">
    <property type="term" value="F:transmembrane transporter activity"/>
    <property type="evidence" value="ECO:0007669"/>
    <property type="project" value="InterPro"/>
</dbReference>
<evidence type="ECO:0000256" key="6">
    <source>
        <dbReference type="SAM" id="Phobius"/>
    </source>
</evidence>
<organism evidence="8 9">
    <name type="scientific">Mizuhopecten yessoensis</name>
    <name type="common">Japanese scallop</name>
    <name type="synonym">Patinopecten yessoensis</name>
    <dbReference type="NCBI Taxonomy" id="6573"/>
    <lineage>
        <taxon>Eukaryota</taxon>
        <taxon>Metazoa</taxon>
        <taxon>Spiralia</taxon>
        <taxon>Lophotrochozoa</taxon>
        <taxon>Mollusca</taxon>
        <taxon>Bivalvia</taxon>
        <taxon>Autobranchia</taxon>
        <taxon>Pteriomorphia</taxon>
        <taxon>Pectinida</taxon>
        <taxon>Pectinoidea</taxon>
        <taxon>Pectinidae</taxon>
        <taxon>Mizuhopecten</taxon>
    </lineage>
</organism>
<dbReference type="CDD" id="cd17317">
    <property type="entry name" value="MFS_SLC22"/>
    <property type="match status" value="1"/>
</dbReference>
<evidence type="ECO:0000256" key="4">
    <source>
        <dbReference type="ARBA" id="ARBA00023136"/>
    </source>
</evidence>
<feature type="transmembrane region" description="Helical" evidence="6">
    <location>
        <begin position="403"/>
        <end position="422"/>
    </location>
</feature>
<evidence type="ECO:0000259" key="7">
    <source>
        <dbReference type="PROSITE" id="PS50850"/>
    </source>
</evidence>
<dbReference type="InterPro" id="IPR036259">
    <property type="entry name" value="MFS_trans_sf"/>
</dbReference>
<keyword evidence="4 6" id="KW-0472">Membrane</keyword>
<feature type="transmembrane region" description="Helical" evidence="6">
    <location>
        <begin position="20"/>
        <end position="41"/>
    </location>
</feature>
<feature type="transmembrane region" description="Helical" evidence="6">
    <location>
        <begin position="340"/>
        <end position="363"/>
    </location>
</feature>
<comment type="caution">
    <text evidence="8">The sequence shown here is derived from an EMBL/GenBank/DDBJ whole genome shotgun (WGS) entry which is preliminary data.</text>
</comment>
<feature type="domain" description="Major facilitator superfamily (MFS) profile" evidence="7">
    <location>
        <begin position="93"/>
        <end position="516"/>
    </location>
</feature>
<name>A0A210QQB6_MIZYE</name>
<feature type="transmembrane region" description="Helical" evidence="6">
    <location>
        <begin position="173"/>
        <end position="191"/>
    </location>
</feature>
<feature type="transmembrane region" description="Helical" evidence="6">
    <location>
        <begin position="258"/>
        <end position="277"/>
    </location>
</feature>
<evidence type="ECO:0000256" key="2">
    <source>
        <dbReference type="ARBA" id="ARBA00022692"/>
    </source>
</evidence>
<dbReference type="EMBL" id="NEDP02002412">
    <property type="protein sequence ID" value="OWF50931.1"/>
    <property type="molecule type" value="Genomic_DNA"/>
</dbReference>
<evidence type="ECO:0000313" key="9">
    <source>
        <dbReference type="Proteomes" id="UP000242188"/>
    </source>
</evidence>
<dbReference type="Pfam" id="PF00083">
    <property type="entry name" value="Sugar_tr"/>
    <property type="match status" value="1"/>
</dbReference>
<protein>
    <submittedName>
        <fullName evidence="8">Organic cation transporter protein</fullName>
    </submittedName>
</protein>
<feature type="region of interest" description="Disordered" evidence="5">
    <location>
        <begin position="528"/>
        <end position="552"/>
    </location>
</feature>
<keyword evidence="3 6" id="KW-1133">Transmembrane helix</keyword>
<feature type="transmembrane region" description="Helical" evidence="6">
    <location>
        <begin position="375"/>
        <end position="396"/>
    </location>
</feature>